<evidence type="ECO:0000313" key="2">
    <source>
        <dbReference type="Proteomes" id="UP000324222"/>
    </source>
</evidence>
<reference evidence="1 2" key="1">
    <citation type="submission" date="2019-05" db="EMBL/GenBank/DDBJ databases">
        <title>Another draft genome of Portunus trituberculatus and its Hox gene families provides insights of decapod evolution.</title>
        <authorList>
            <person name="Jeong J.-H."/>
            <person name="Song I."/>
            <person name="Kim S."/>
            <person name="Choi T."/>
            <person name="Kim D."/>
            <person name="Ryu S."/>
            <person name="Kim W."/>
        </authorList>
    </citation>
    <scope>NUCLEOTIDE SEQUENCE [LARGE SCALE GENOMIC DNA]</scope>
    <source>
        <tissue evidence="1">Muscle</tissue>
    </source>
</reference>
<proteinExistence type="predicted"/>
<evidence type="ECO:0000313" key="1">
    <source>
        <dbReference type="EMBL" id="MPC41334.1"/>
    </source>
</evidence>
<protein>
    <submittedName>
        <fullName evidence="1">Uncharacterized protein</fullName>
    </submittedName>
</protein>
<comment type="caution">
    <text evidence="1">The sequence shown here is derived from an EMBL/GenBank/DDBJ whole genome shotgun (WGS) entry which is preliminary data.</text>
</comment>
<sequence>MSGIAGLARLRIGHTYLTQRYLLTRDPQPYCDRLLGAAHRAAPVGYPKAEVPLAFCLCQLEGREEILC</sequence>
<name>A0A5B7FA31_PORTR</name>
<keyword evidence="2" id="KW-1185">Reference proteome</keyword>
<dbReference type="AlphaFoldDB" id="A0A5B7FA31"/>
<organism evidence="1 2">
    <name type="scientific">Portunus trituberculatus</name>
    <name type="common">Swimming crab</name>
    <name type="synonym">Neptunus trituberculatus</name>
    <dbReference type="NCBI Taxonomy" id="210409"/>
    <lineage>
        <taxon>Eukaryota</taxon>
        <taxon>Metazoa</taxon>
        <taxon>Ecdysozoa</taxon>
        <taxon>Arthropoda</taxon>
        <taxon>Crustacea</taxon>
        <taxon>Multicrustacea</taxon>
        <taxon>Malacostraca</taxon>
        <taxon>Eumalacostraca</taxon>
        <taxon>Eucarida</taxon>
        <taxon>Decapoda</taxon>
        <taxon>Pleocyemata</taxon>
        <taxon>Brachyura</taxon>
        <taxon>Eubrachyura</taxon>
        <taxon>Portunoidea</taxon>
        <taxon>Portunidae</taxon>
        <taxon>Portuninae</taxon>
        <taxon>Portunus</taxon>
    </lineage>
</organism>
<dbReference type="Proteomes" id="UP000324222">
    <property type="component" value="Unassembled WGS sequence"/>
</dbReference>
<dbReference type="EMBL" id="VSRR010005015">
    <property type="protein sequence ID" value="MPC41334.1"/>
    <property type="molecule type" value="Genomic_DNA"/>
</dbReference>
<accession>A0A5B7FA31</accession>
<gene>
    <name evidence="1" type="ORF">E2C01_034922</name>
</gene>